<keyword evidence="8" id="KW-0653">Protein transport</keyword>
<evidence type="ECO:0000256" key="8">
    <source>
        <dbReference type="ARBA" id="ARBA00022927"/>
    </source>
</evidence>
<proteinExistence type="inferred from homology"/>
<keyword evidence="9" id="KW-0072">Autophagy</keyword>
<dbReference type="GO" id="GO:0016485">
    <property type="term" value="P:protein processing"/>
    <property type="evidence" value="ECO:0007669"/>
    <property type="project" value="TreeGrafter"/>
</dbReference>
<keyword evidence="5 11" id="KW-0645">Protease</keyword>
<keyword evidence="7" id="KW-0788">Thiol protease</keyword>
<evidence type="ECO:0000256" key="11">
    <source>
        <dbReference type="RuleBase" id="RU363115"/>
    </source>
</evidence>
<evidence type="ECO:0000256" key="9">
    <source>
        <dbReference type="ARBA" id="ARBA00023006"/>
    </source>
</evidence>
<name>A0A2D3UZC3_9PEZI</name>
<dbReference type="GO" id="GO:0015031">
    <property type="term" value="P:protein transport"/>
    <property type="evidence" value="ECO:0007669"/>
    <property type="project" value="UniProtKB-KW"/>
</dbReference>
<sequence length="434" mass="48483">MNEFARLSKRAVDYLWDRQVHNDDPSPICCLGRTYDSQYNQQRPSSAPGTSPSGKSDSAVSHADSAVVTQPSLSPQDVADDELVKSFDQVQMSKSMEEEDLGWPAEFLDDFESRFWLTYRNGFPPIQKSSDPAAATNMSFATKLRSIANQGAFTSDTGWGCMIRSGQSLLANTVVMLRLGREWRRGQQEKEHSEILSLFADTPEAPFSIHKFVEHGAKACGTYPGEWFGPSATARSIRALTETYHDVGLRVYARPNDSDVYIDALLETASQHDADEKFQPTLIVLGIRLGIEKVTHAYRAALKSVLELPQSVGIAGGRPSSSHYFVGHQGDNFFYLDPHTTQPMLSPQPSPEDIDTCHTRRIRRINIAEMDPSMLLGFLVRSKEEFEAWRKAVTDMPGKAIIHIHDTEPKYATGNERASAVDEVETMDDEDESW</sequence>
<evidence type="ECO:0000256" key="4">
    <source>
        <dbReference type="ARBA" id="ARBA00022490"/>
    </source>
</evidence>
<keyword evidence="3" id="KW-0813">Transport</keyword>
<dbReference type="Proteomes" id="UP000225277">
    <property type="component" value="Unassembled WGS sequence"/>
</dbReference>
<dbReference type="GO" id="GO:0004197">
    <property type="term" value="F:cysteine-type endopeptidase activity"/>
    <property type="evidence" value="ECO:0007669"/>
    <property type="project" value="TreeGrafter"/>
</dbReference>
<feature type="compositionally biased region" description="Polar residues" evidence="12">
    <location>
        <begin position="39"/>
        <end position="55"/>
    </location>
</feature>
<dbReference type="GO" id="GO:0035973">
    <property type="term" value="P:aggrephagy"/>
    <property type="evidence" value="ECO:0007669"/>
    <property type="project" value="TreeGrafter"/>
</dbReference>
<dbReference type="SUPFAM" id="SSF54001">
    <property type="entry name" value="Cysteine proteinases"/>
    <property type="match status" value="1"/>
</dbReference>
<evidence type="ECO:0000313" key="15">
    <source>
        <dbReference type="Proteomes" id="UP000225277"/>
    </source>
</evidence>
<dbReference type="InterPro" id="IPR038765">
    <property type="entry name" value="Papain-like_cys_pep_sf"/>
</dbReference>
<feature type="unsure residue" description="I or L" evidence="14">
    <location>
        <position position="265"/>
    </location>
</feature>
<evidence type="ECO:0000256" key="12">
    <source>
        <dbReference type="SAM" id="MobiDB-lite"/>
    </source>
</evidence>
<evidence type="ECO:0000256" key="3">
    <source>
        <dbReference type="ARBA" id="ARBA00022448"/>
    </source>
</evidence>
<dbReference type="GO" id="GO:0000423">
    <property type="term" value="P:mitophagy"/>
    <property type="evidence" value="ECO:0007669"/>
    <property type="project" value="TreeGrafter"/>
</dbReference>
<comment type="function">
    <text evidence="11">Required for selective autophagic degradation of the nucleus (nucleophagy) as well as for mitophagy which contributes to regulate mitochondrial quantity and quality by eliminating the mitochondria to a basal level to fulfill cellular energy requirements and preventing excess ROS production.</text>
</comment>
<dbReference type="PANTHER" id="PTHR22624:SF49">
    <property type="entry name" value="CYSTEINE PROTEASE"/>
    <property type="match status" value="1"/>
</dbReference>
<dbReference type="GO" id="GO:0005634">
    <property type="term" value="C:nucleus"/>
    <property type="evidence" value="ECO:0007669"/>
    <property type="project" value="UniProtKB-SubCell"/>
</dbReference>
<feature type="compositionally biased region" description="Low complexity" evidence="12">
    <location>
        <begin position="56"/>
        <end position="68"/>
    </location>
</feature>
<dbReference type="GO" id="GO:0034727">
    <property type="term" value="P:piecemeal microautophagy of the nucleus"/>
    <property type="evidence" value="ECO:0007669"/>
    <property type="project" value="TreeGrafter"/>
</dbReference>
<evidence type="ECO:0000256" key="1">
    <source>
        <dbReference type="ARBA" id="ARBA00004329"/>
    </source>
</evidence>
<keyword evidence="6 11" id="KW-0378">Hydrolase</keyword>
<evidence type="ECO:0000256" key="7">
    <source>
        <dbReference type="ARBA" id="ARBA00022807"/>
    </source>
</evidence>
<keyword evidence="15" id="KW-1185">Reference proteome</keyword>
<dbReference type="GO" id="GO:0000407">
    <property type="term" value="C:phagophore assembly site"/>
    <property type="evidence" value="ECO:0007669"/>
    <property type="project" value="UniProtKB-SubCell"/>
</dbReference>
<dbReference type="GO" id="GO:0019786">
    <property type="term" value="F:protein-phosphatidylethanolamide deconjugating activity"/>
    <property type="evidence" value="ECO:0007669"/>
    <property type="project" value="InterPro"/>
</dbReference>
<dbReference type="EC" id="3.4.22.-" evidence="11"/>
<evidence type="ECO:0000313" key="14">
    <source>
        <dbReference type="EMBL" id="CZT23407.1"/>
    </source>
</evidence>
<evidence type="ECO:0000256" key="5">
    <source>
        <dbReference type="ARBA" id="ARBA00022670"/>
    </source>
</evidence>
<gene>
    <name evidence="14" type="ORF">RCC_09121</name>
</gene>
<feature type="region of interest" description="Disordered" evidence="12">
    <location>
        <begin position="39"/>
        <end position="80"/>
    </location>
</feature>
<evidence type="ECO:0000259" key="13">
    <source>
        <dbReference type="Pfam" id="PF03416"/>
    </source>
</evidence>
<dbReference type="GO" id="GO:0000045">
    <property type="term" value="P:autophagosome assembly"/>
    <property type="evidence" value="ECO:0007669"/>
    <property type="project" value="TreeGrafter"/>
</dbReference>
<comment type="similarity">
    <text evidence="2 11">Belongs to the peptidase C54 family.</text>
</comment>
<evidence type="ECO:0000256" key="10">
    <source>
        <dbReference type="ARBA" id="ARBA00029362"/>
    </source>
</evidence>
<comment type="subcellular location">
    <subcellularLocation>
        <location evidence="11">Nucleus</location>
    </subcellularLocation>
    <subcellularLocation>
        <location evidence="11">Cytoplasm</location>
    </subcellularLocation>
    <subcellularLocation>
        <location evidence="1">Preautophagosomal structure</location>
    </subcellularLocation>
</comment>
<accession>A0A2D3UZC3</accession>
<dbReference type="Pfam" id="PF03416">
    <property type="entry name" value="Peptidase_C54"/>
    <property type="match status" value="1"/>
</dbReference>
<organism evidence="14 15">
    <name type="scientific">Ramularia collo-cygni</name>
    <dbReference type="NCBI Taxonomy" id="112498"/>
    <lineage>
        <taxon>Eukaryota</taxon>
        <taxon>Fungi</taxon>
        <taxon>Dikarya</taxon>
        <taxon>Ascomycota</taxon>
        <taxon>Pezizomycotina</taxon>
        <taxon>Dothideomycetes</taxon>
        <taxon>Dothideomycetidae</taxon>
        <taxon>Mycosphaerellales</taxon>
        <taxon>Mycosphaerellaceae</taxon>
        <taxon>Ramularia</taxon>
    </lineage>
</organism>
<keyword evidence="4 11" id="KW-0963">Cytoplasm</keyword>
<dbReference type="InterPro" id="IPR005078">
    <property type="entry name" value="Peptidase_C54"/>
</dbReference>
<evidence type="ECO:0000256" key="2">
    <source>
        <dbReference type="ARBA" id="ARBA00010958"/>
    </source>
</evidence>
<keyword evidence="11" id="KW-0539">Nucleus</keyword>
<dbReference type="STRING" id="112498.A0A2D3UZC3"/>
<dbReference type="AlphaFoldDB" id="A0A2D3UZC3"/>
<feature type="region of interest" description="Disordered" evidence="12">
    <location>
        <begin position="413"/>
        <end position="434"/>
    </location>
</feature>
<feature type="domain" description="Peptidase C54 catalytic" evidence="13">
    <location>
        <begin position="105"/>
        <end position="391"/>
    </location>
</feature>
<feature type="compositionally biased region" description="Acidic residues" evidence="12">
    <location>
        <begin position="422"/>
        <end position="434"/>
    </location>
</feature>
<dbReference type="InterPro" id="IPR046792">
    <property type="entry name" value="Peptidase_C54_cat"/>
</dbReference>
<comment type="catalytic activity">
    <reaction evidence="10">
        <text>[protein]-C-terminal L-amino acid-glycyl-phosphatidylethanolamide + H2O = [protein]-C-terminal L-amino acid-glycine + a 1,2-diacyl-sn-glycero-3-phosphoethanolamine</text>
        <dbReference type="Rhea" id="RHEA:67548"/>
        <dbReference type="Rhea" id="RHEA-COMP:17323"/>
        <dbReference type="Rhea" id="RHEA-COMP:17324"/>
        <dbReference type="ChEBI" id="CHEBI:15377"/>
        <dbReference type="ChEBI" id="CHEBI:64612"/>
        <dbReference type="ChEBI" id="CHEBI:172940"/>
        <dbReference type="ChEBI" id="CHEBI:172941"/>
    </reaction>
    <physiologicalReaction direction="left-to-right" evidence="10">
        <dbReference type="Rhea" id="RHEA:67549"/>
    </physiologicalReaction>
</comment>
<dbReference type="PANTHER" id="PTHR22624">
    <property type="entry name" value="CYSTEINE PROTEASE ATG4"/>
    <property type="match status" value="1"/>
</dbReference>
<dbReference type="EMBL" id="FJUY01000016">
    <property type="protein sequence ID" value="CZT23407.1"/>
    <property type="molecule type" value="Genomic_DNA"/>
</dbReference>
<dbReference type="OrthoDB" id="2960936at2759"/>
<protein>
    <recommendedName>
        <fullName evidence="11">Cysteine protease</fullName>
        <ecNumber evidence="11">3.4.22.-</ecNumber>
    </recommendedName>
</protein>
<evidence type="ECO:0000256" key="6">
    <source>
        <dbReference type="ARBA" id="ARBA00022801"/>
    </source>
</evidence>
<reference evidence="14 15" key="1">
    <citation type="submission" date="2016-03" db="EMBL/GenBank/DDBJ databases">
        <authorList>
            <person name="Ploux O."/>
        </authorList>
    </citation>
    <scope>NUCLEOTIDE SEQUENCE [LARGE SCALE GENOMIC DNA]</scope>
    <source>
        <strain evidence="14 15">URUG2</strain>
    </source>
</reference>